<evidence type="ECO:0000313" key="2">
    <source>
        <dbReference type="EMBL" id="GAI06636.1"/>
    </source>
</evidence>
<feature type="transmembrane region" description="Helical" evidence="1">
    <location>
        <begin position="7"/>
        <end position="28"/>
    </location>
</feature>
<accession>X1LLD2</accession>
<name>X1LLD2_9ZZZZ</name>
<gene>
    <name evidence="2" type="ORF">S06H3_23358</name>
</gene>
<keyword evidence="1" id="KW-0472">Membrane</keyword>
<sequence>VKSSVQVLPALPGVILVVYFLGPGFLFFPW</sequence>
<dbReference type="EMBL" id="BARV01012682">
    <property type="protein sequence ID" value="GAI06636.1"/>
    <property type="molecule type" value="Genomic_DNA"/>
</dbReference>
<reference evidence="2" key="1">
    <citation type="journal article" date="2014" name="Front. Microbiol.">
        <title>High frequency of phylogenetically diverse reductive dehalogenase-homologous genes in deep subseafloor sedimentary metagenomes.</title>
        <authorList>
            <person name="Kawai M."/>
            <person name="Futagami T."/>
            <person name="Toyoda A."/>
            <person name="Takaki Y."/>
            <person name="Nishi S."/>
            <person name="Hori S."/>
            <person name="Arai W."/>
            <person name="Tsubouchi T."/>
            <person name="Morono Y."/>
            <person name="Uchiyama I."/>
            <person name="Ito T."/>
            <person name="Fujiyama A."/>
            <person name="Inagaki F."/>
            <person name="Takami H."/>
        </authorList>
    </citation>
    <scope>NUCLEOTIDE SEQUENCE</scope>
    <source>
        <strain evidence="2">Expedition CK06-06</strain>
    </source>
</reference>
<proteinExistence type="predicted"/>
<evidence type="ECO:0000256" key="1">
    <source>
        <dbReference type="SAM" id="Phobius"/>
    </source>
</evidence>
<organism evidence="2">
    <name type="scientific">marine sediment metagenome</name>
    <dbReference type="NCBI Taxonomy" id="412755"/>
    <lineage>
        <taxon>unclassified sequences</taxon>
        <taxon>metagenomes</taxon>
        <taxon>ecological metagenomes</taxon>
    </lineage>
</organism>
<comment type="caution">
    <text evidence="2">The sequence shown here is derived from an EMBL/GenBank/DDBJ whole genome shotgun (WGS) entry which is preliminary data.</text>
</comment>
<keyword evidence="1" id="KW-1133">Transmembrane helix</keyword>
<dbReference type="AlphaFoldDB" id="X1LLD2"/>
<protein>
    <submittedName>
        <fullName evidence="2">Uncharacterized protein</fullName>
    </submittedName>
</protein>
<feature type="non-terminal residue" evidence="2">
    <location>
        <position position="1"/>
    </location>
</feature>
<keyword evidence="1" id="KW-0812">Transmembrane</keyword>